<organism evidence="2 3">
    <name type="scientific">Citricoccus parietis</name>
    <dbReference type="NCBI Taxonomy" id="592307"/>
    <lineage>
        <taxon>Bacteria</taxon>
        <taxon>Bacillati</taxon>
        <taxon>Actinomycetota</taxon>
        <taxon>Actinomycetes</taxon>
        <taxon>Micrococcales</taxon>
        <taxon>Micrococcaceae</taxon>
        <taxon>Citricoccus</taxon>
    </lineage>
</organism>
<dbReference type="Proteomes" id="UP001589575">
    <property type="component" value="Unassembled WGS sequence"/>
</dbReference>
<evidence type="ECO:0000313" key="3">
    <source>
        <dbReference type="Proteomes" id="UP001589575"/>
    </source>
</evidence>
<evidence type="ECO:0000313" key="2">
    <source>
        <dbReference type="EMBL" id="MFB9070137.1"/>
    </source>
</evidence>
<accession>A0ABV5FTX7</accession>
<protein>
    <submittedName>
        <fullName evidence="2">Uncharacterized protein</fullName>
    </submittedName>
</protein>
<comment type="caution">
    <text evidence="2">The sequence shown here is derived from an EMBL/GenBank/DDBJ whole genome shotgun (WGS) entry which is preliminary data.</text>
</comment>
<keyword evidence="3" id="KW-1185">Reference proteome</keyword>
<reference evidence="2 3" key="1">
    <citation type="submission" date="2024-09" db="EMBL/GenBank/DDBJ databases">
        <authorList>
            <person name="Sun Q."/>
            <person name="Mori K."/>
        </authorList>
    </citation>
    <scope>NUCLEOTIDE SEQUENCE [LARGE SCALE GENOMIC DNA]</scope>
    <source>
        <strain evidence="2 3">CCM 7609</strain>
    </source>
</reference>
<sequence length="76" mass="7788">MEAGGRGGGPGGGAARRGPRWSRAGQAVRGRSGGPLTLRSQVRRRSRTSSGRALTSSTMTASSTRVWVTTTSGARS</sequence>
<gene>
    <name evidence="2" type="ORF">ACFFX0_02585</name>
</gene>
<feature type="region of interest" description="Disordered" evidence="1">
    <location>
        <begin position="1"/>
        <end position="76"/>
    </location>
</feature>
<evidence type="ECO:0000256" key="1">
    <source>
        <dbReference type="SAM" id="MobiDB-lite"/>
    </source>
</evidence>
<feature type="compositionally biased region" description="Low complexity" evidence="1">
    <location>
        <begin position="48"/>
        <end position="64"/>
    </location>
</feature>
<proteinExistence type="predicted"/>
<dbReference type="EMBL" id="JBHMFI010000001">
    <property type="protein sequence ID" value="MFB9070137.1"/>
    <property type="molecule type" value="Genomic_DNA"/>
</dbReference>
<name>A0ABV5FTX7_9MICC</name>
<feature type="compositionally biased region" description="Gly residues" evidence="1">
    <location>
        <begin position="1"/>
        <end position="15"/>
    </location>
</feature>
<feature type="compositionally biased region" description="Polar residues" evidence="1">
    <location>
        <begin position="65"/>
        <end position="76"/>
    </location>
</feature>